<dbReference type="GO" id="GO:0006559">
    <property type="term" value="P:L-phenylalanine catabolic process"/>
    <property type="evidence" value="ECO:0007669"/>
    <property type="project" value="TreeGrafter"/>
</dbReference>
<dbReference type="Gene3D" id="3.40.30.10">
    <property type="entry name" value="Glutaredoxin"/>
    <property type="match status" value="1"/>
</dbReference>
<reference evidence="3" key="1">
    <citation type="submission" date="2017-09" db="EMBL/GenBank/DDBJ databases">
        <authorList>
            <person name="Feng G."/>
            <person name="Zhu H."/>
        </authorList>
    </citation>
    <scope>NUCLEOTIDE SEQUENCE [LARGE SCALE GENOMIC DNA]</scope>
    <source>
        <strain evidence="3">1PNM-20</strain>
    </source>
</reference>
<dbReference type="EMBL" id="NSLI01000002">
    <property type="protein sequence ID" value="PAX08614.1"/>
    <property type="molecule type" value="Genomic_DNA"/>
</dbReference>
<dbReference type="GO" id="GO:0004364">
    <property type="term" value="F:glutathione transferase activity"/>
    <property type="evidence" value="ECO:0007669"/>
    <property type="project" value="TreeGrafter"/>
</dbReference>
<dbReference type="OrthoDB" id="9799538at2"/>
<dbReference type="InterPro" id="IPR036282">
    <property type="entry name" value="Glutathione-S-Trfase_C_sf"/>
</dbReference>
<dbReference type="GO" id="GO:0006749">
    <property type="term" value="P:glutathione metabolic process"/>
    <property type="evidence" value="ECO:0007669"/>
    <property type="project" value="TreeGrafter"/>
</dbReference>
<sequence length="228" mass="25480">MGYVLVTANRNYSSWSLRPWLLMRGLGIPFEDRVEPFASDDNWAAFRAFSPTGQVPVLLDGEHTVWDSLGIALYLAERHPGVWPRDEGARAWAYSAVCEMHGGFAALRNERTMNVGVRVDPAPGSPALERDVARIAELWAEGLERFGGPGLAGPDFSVVDAFYAPVAYRVRTYDLHVGEPGRRWVEHVLAHPAMLDWEAQALTESWREESHETELAATGRIVADHRSR</sequence>
<dbReference type="CDD" id="cd03043">
    <property type="entry name" value="GST_N_1"/>
    <property type="match status" value="1"/>
</dbReference>
<keyword evidence="3" id="KW-1185">Reference proteome</keyword>
<dbReference type="Proteomes" id="UP000218151">
    <property type="component" value="Unassembled WGS sequence"/>
</dbReference>
<dbReference type="CDD" id="cd03194">
    <property type="entry name" value="GST_C_3"/>
    <property type="match status" value="1"/>
</dbReference>
<feature type="domain" description="GST N-terminal" evidence="1">
    <location>
        <begin position="3"/>
        <end position="83"/>
    </location>
</feature>
<evidence type="ECO:0000313" key="2">
    <source>
        <dbReference type="EMBL" id="PAX08614.1"/>
    </source>
</evidence>
<gene>
    <name evidence="2" type="ORF">CKY28_04360</name>
</gene>
<keyword evidence="2" id="KW-0808">Transferase</keyword>
<dbReference type="Pfam" id="PF13409">
    <property type="entry name" value="GST_N_2"/>
    <property type="match status" value="1"/>
</dbReference>
<dbReference type="PANTHER" id="PTHR42673:SF4">
    <property type="entry name" value="MALEYLACETOACETATE ISOMERASE"/>
    <property type="match status" value="1"/>
</dbReference>
<dbReference type="InterPro" id="IPR040079">
    <property type="entry name" value="Glutathione_S-Trfase"/>
</dbReference>
<dbReference type="Gene3D" id="1.20.1050.10">
    <property type="match status" value="1"/>
</dbReference>
<name>A0A2A2SH45_9SPHN</name>
<organism evidence="2 3">
    <name type="scientific">Sphingomonas lenta</name>
    <dbReference type="NCBI Taxonomy" id="1141887"/>
    <lineage>
        <taxon>Bacteria</taxon>
        <taxon>Pseudomonadati</taxon>
        <taxon>Pseudomonadota</taxon>
        <taxon>Alphaproteobacteria</taxon>
        <taxon>Sphingomonadales</taxon>
        <taxon>Sphingomonadaceae</taxon>
        <taxon>Sphingomonas</taxon>
    </lineage>
</organism>
<dbReference type="PROSITE" id="PS50404">
    <property type="entry name" value="GST_NTER"/>
    <property type="match status" value="1"/>
</dbReference>
<dbReference type="RefSeq" id="WP_095997124.1">
    <property type="nucleotide sequence ID" value="NZ_NSLI01000002.1"/>
</dbReference>
<dbReference type="SFLD" id="SFLDS00019">
    <property type="entry name" value="Glutathione_Transferase_(cytos"/>
    <property type="match status" value="1"/>
</dbReference>
<dbReference type="Pfam" id="PF13410">
    <property type="entry name" value="GST_C_2"/>
    <property type="match status" value="1"/>
</dbReference>
<dbReference type="PANTHER" id="PTHR42673">
    <property type="entry name" value="MALEYLACETOACETATE ISOMERASE"/>
    <property type="match status" value="1"/>
</dbReference>
<evidence type="ECO:0000259" key="1">
    <source>
        <dbReference type="PROSITE" id="PS50404"/>
    </source>
</evidence>
<comment type="caution">
    <text evidence="2">The sequence shown here is derived from an EMBL/GenBank/DDBJ whole genome shotgun (WGS) entry which is preliminary data.</text>
</comment>
<dbReference type="SUPFAM" id="SSF52833">
    <property type="entry name" value="Thioredoxin-like"/>
    <property type="match status" value="1"/>
</dbReference>
<protein>
    <submittedName>
        <fullName evidence="2">Glutathione S-transferase</fullName>
    </submittedName>
</protein>
<proteinExistence type="predicted"/>
<accession>A0A2A2SH45</accession>
<dbReference type="InterPro" id="IPR004045">
    <property type="entry name" value="Glutathione_S-Trfase_N"/>
</dbReference>
<evidence type="ECO:0000313" key="3">
    <source>
        <dbReference type="Proteomes" id="UP000218151"/>
    </source>
</evidence>
<dbReference type="SUPFAM" id="SSF47616">
    <property type="entry name" value="GST C-terminal domain-like"/>
    <property type="match status" value="1"/>
</dbReference>
<dbReference type="GO" id="GO:0016034">
    <property type="term" value="F:maleylacetoacetate isomerase activity"/>
    <property type="evidence" value="ECO:0007669"/>
    <property type="project" value="TreeGrafter"/>
</dbReference>
<dbReference type="InterPro" id="IPR036249">
    <property type="entry name" value="Thioredoxin-like_sf"/>
</dbReference>
<dbReference type="AlphaFoldDB" id="A0A2A2SH45"/>